<reference evidence="5 6" key="1">
    <citation type="submission" date="2019-06" db="EMBL/GenBank/DDBJ databases">
        <title>Sequencing the genomes of 1000 actinobacteria strains.</title>
        <authorList>
            <person name="Klenk H.-P."/>
        </authorList>
    </citation>
    <scope>NUCLEOTIDE SEQUENCE [LARGE SCALE GENOMIC DNA]</scope>
    <source>
        <strain evidence="5 6">DSM 45928</strain>
    </source>
</reference>
<dbReference type="InterPro" id="IPR050093">
    <property type="entry name" value="ABC_SmlMolc_Importer"/>
</dbReference>
<evidence type="ECO:0000256" key="2">
    <source>
        <dbReference type="ARBA" id="ARBA00022741"/>
    </source>
</evidence>
<proteinExistence type="predicted"/>
<sequence length="359" mass="38365">MTDHSGEAPVVEARIRVDRGDFRLDVDLSVAAGEIVALLGPNGAGKTTTLRAIAGLTALTTGVIRVDGRDWDRPSDRFVAPADRSIGMVFQDYLLFPHMTIRDNVAFGLRARGVTAKQSGKTADHWLDVVGLSTHAASKPGGLSGGQAQRAALARALAIEPRLLLLDEPLAALDAGTRMVIRGELSRHLDRFSGATVMVTHDPLDAMILADRLVVIEAGRIVQSGAPARIAREPHTDYIADLMGLNRYTGSHMDGRVELDGGGVLHVDAAPADRVTVAFPPSATRLRPAPHPDDANPPNAWHATVAGAEQHAHTVRVTLDGPPRLLVDVTAAQFAEWDLRPGARVFCEVAADEIRCYTT</sequence>
<gene>
    <name evidence="5" type="ORF">FB566_2512</name>
</gene>
<comment type="caution">
    <text evidence="5">The sequence shown here is derived from an EMBL/GenBank/DDBJ whole genome shotgun (WGS) entry which is preliminary data.</text>
</comment>
<dbReference type="Pfam" id="PF03459">
    <property type="entry name" value="TOBE"/>
    <property type="match status" value="1"/>
</dbReference>
<organism evidence="5 6">
    <name type="scientific">Stackebrandtia endophytica</name>
    <dbReference type="NCBI Taxonomy" id="1496996"/>
    <lineage>
        <taxon>Bacteria</taxon>
        <taxon>Bacillati</taxon>
        <taxon>Actinomycetota</taxon>
        <taxon>Actinomycetes</taxon>
        <taxon>Glycomycetales</taxon>
        <taxon>Glycomycetaceae</taxon>
        <taxon>Stackebrandtia</taxon>
    </lineage>
</organism>
<evidence type="ECO:0000313" key="5">
    <source>
        <dbReference type="EMBL" id="TQL76968.1"/>
    </source>
</evidence>
<feature type="domain" description="ABC transporter" evidence="4">
    <location>
        <begin position="8"/>
        <end position="243"/>
    </location>
</feature>
<evidence type="ECO:0000259" key="4">
    <source>
        <dbReference type="PROSITE" id="PS50893"/>
    </source>
</evidence>
<keyword evidence="3 5" id="KW-0067">ATP-binding</keyword>
<evidence type="ECO:0000256" key="1">
    <source>
        <dbReference type="ARBA" id="ARBA00022448"/>
    </source>
</evidence>
<protein>
    <submittedName>
        <fullName evidence="5">Molybdate transport system ATP-binding protein</fullName>
    </submittedName>
</protein>
<dbReference type="InterPro" id="IPR017871">
    <property type="entry name" value="ABC_transporter-like_CS"/>
</dbReference>
<dbReference type="Proteomes" id="UP000317043">
    <property type="component" value="Unassembled WGS sequence"/>
</dbReference>
<evidence type="ECO:0000256" key="3">
    <source>
        <dbReference type="ARBA" id="ARBA00022840"/>
    </source>
</evidence>
<dbReference type="EMBL" id="VFOW01000001">
    <property type="protein sequence ID" value="TQL76968.1"/>
    <property type="molecule type" value="Genomic_DNA"/>
</dbReference>
<dbReference type="Gene3D" id="3.40.50.300">
    <property type="entry name" value="P-loop containing nucleotide triphosphate hydrolases"/>
    <property type="match status" value="1"/>
</dbReference>
<keyword evidence="6" id="KW-1185">Reference proteome</keyword>
<dbReference type="InterPro" id="IPR003439">
    <property type="entry name" value="ABC_transporter-like_ATP-bd"/>
</dbReference>
<keyword evidence="2" id="KW-0547">Nucleotide-binding</keyword>
<dbReference type="PROSITE" id="PS00211">
    <property type="entry name" value="ABC_TRANSPORTER_1"/>
    <property type="match status" value="1"/>
</dbReference>
<dbReference type="InterPro" id="IPR008995">
    <property type="entry name" value="Mo/tungstate-bd_C_term_dom"/>
</dbReference>
<dbReference type="SMART" id="SM00382">
    <property type="entry name" value="AAA"/>
    <property type="match status" value="1"/>
</dbReference>
<dbReference type="GO" id="GO:0005524">
    <property type="term" value="F:ATP binding"/>
    <property type="evidence" value="ECO:0007669"/>
    <property type="project" value="UniProtKB-KW"/>
</dbReference>
<dbReference type="SUPFAM" id="SSF50331">
    <property type="entry name" value="MOP-like"/>
    <property type="match status" value="1"/>
</dbReference>
<dbReference type="OrthoDB" id="9112331at2"/>
<dbReference type="InParanoid" id="A0A543AWL0"/>
<evidence type="ECO:0000313" key="6">
    <source>
        <dbReference type="Proteomes" id="UP000317043"/>
    </source>
</evidence>
<dbReference type="InterPro" id="IPR005116">
    <property type="entry name" value="Transp-assoc_OB_typ1"/>
</dbReference>
<dbReference type="GO" id="GO:0016887">
    <property type="term" value="F:ATP hydrolysis activity"/>
    <property type="evidence" value="ECO:0007669"/>
    <property type="project" value="InterPro"/>
</dbReference>
<keyword evidence="1" id="KW-0813">Transport</keyword>
<name>A0A543AWL0_9ACTN</name>
<dbReference type="SUPFAM" id="SSF52540">
    <property type="entry name" value="P-loop containing nucleoside triphosphate hydrolases"/>
    <property type="match status" value="1"/>
</dbReference>
<dbReference type="PANTHER" id="PTHR42781:SF4">
    <property type="entry name" value="SPERMIDINE_PUTRESCINE IMPORT ATP-BINDING PROTEIN POTA"/>
    <property type="match status" value="1"/>
</dbReference>
<dbReference type="PANTHER" id="PTHR42781">
    <property type="entry name" value="SPERMIDINE/PUTRESCINE IMPORT ATP-BINDING PROTEIN POTA"/>
    <property type="match status" value="1"/>
</dbReference>
<accession>A0A543AWL0</accession>
<dbReference type="RefSeq" id="WP_142039175.1">
    <property type="nucleotide sequence ID" value="NZ_JBHTGS010000001.1"/>
</dbReference>
<dbReference type="AlphaFoldDB" id="A0A543AWL0"/>
<dbReference type="PROSITE" id="PS50893">
    <property type="entry name" value="ABC_TRANSPORTER_2"/>
    <property type="match status" value="1"/>
</dbReference>
<dbReference type="Pfam" id="PF00005">
    <property type="entry name" value="ABC_tran"/>
    <property type="match status" value="1"/>
</dbReference>
<dbReference type="FunCoup" id="A0A543AWL0">
    <property type="interactions" value="63"/>
</dbReference>
<dbReference type="InterPro" id="IPR003593">
    <property type="entry name" value="AAA+_ATPase"/>
</dbReference>
<dbReference type="Gene3D" id="2.40.50.100">
    <property type="match status" value="1"/>
</dbReference>
<dbReference type="InterPro" id="IPR027417">
    <property type="entry name" value="P-loop_NTPase"/>
</dbReference>